<comment type="caution">
    <text evidence="3">The sequence shown here is derived from an EMBL/GenBank/DDBJ whole genome shotgun (WGS) entry which is preliminary data.</text>
</comment>
<keyword evidence="1 2" id="KW-0413">Isomerase</keyword>
<reference evidence="3 4" key="1">
    <citation type="submission" date="2016-10" db="EMBL/GenBank/DDBJ databases">
        <title>Genome sequence of Streptomyces gilvigriseus MUSC 26.</title>
        <authorList>
            <person name="Lee L.-H."/>
            <person name="Ser H.-L."/>
        </authorList>
    </citation>
    <scope>NUCLEOTIDE SEQUENCE [LARGE SCALE GENOMIC DNA]</scope>
    <source>
        <strain evidence="3 4">MUSC 26</strain>
    </source>
</reference>
<comment type="catalytic activity">
    <reaction evidence="2">
        <text>5-(methylsulfanyl)-alpha-D-ribose 1-phosphate = 5-(methylsulfanyl)-D-ribulose 1-phosphate</text>
        <dbReference type="Rhea" id="RHEA:19989"/>
        <dbReference type="ChEBI" id="CHEBI:58533"/>
        <dbReference type="ChEBI" id="CHEBI:58548"/>
        <dbReference type="EC" id="5.3.1.23"/>
    </reaction>
</comment>
<dbReference type="NCBIfam" id="TIGR00512">
    <property type="entry name" value="salvage_mtnA"/>
    <property type="match status" value="1"/>
</dbReference>
<keyword evidence="2" id="KW-0028">Amino-acid biosynthesis</keyword>
<dbReference type="SUPFAM" id="SSF100950">
    <property type="entry name" value="NagB/RpiA/CoA transferase-like"/>
    <property type="match status" value="1"/>
</dbReference>
<feature type="active site" description="Proton donor" evidence="2">
    <location>
        <position position="250"/>
    </location>
</feature>
<dbReference type="InterPro" id="IPR042529">
    <property type="entry name" value="IF_2B-like_C"/>
</dbReference>
<dbReference type="AlphaFoldDB" id="A0A1J7C7S8"/>
<feature type="binding site" evidence="2">
    <location>
        <position position="209"/>
    </location>
    <ligand>
        <name>substrate</name>
    </ligand>
</feature>
<organism evidence="3 4">
    <name type="scientific">Mangrovactinospora gilvigrisea</name>
    <dbReference type="NCBI Taxonomy" id="1428644"/>
    <lineage>
        <taxon>Bacteria</taxon>
        <taxon>Bacillati</taxon>
        <taxon>Actinomycetota</taxon>
        <taxon>Actinomycetes</taxon>
        <taxon>Kitasatosporales</taxon>
        <taxon>Streptomycetaceae</taxon>
        <taxon>Mangrovactinospora</taxon>
    </lineage>
</organism>
<dbReference type="FunFam" id="3.40.50.10470:FF:000011">
    <property type="entry name" value="Methylthioribose-1-phosphate isomerase"/>
    <property type="match status" value="1"/>
</dbReference>
<evidence type="ECO:0000313" key="3">
    <source>
        <dbReference type="EMBL" id="OIV37592.1"/>
    </source>
</evidence>
<keyword evidence="4" id="KW-1185">Reference proteome</keyword>
<dbReference type="STRING" id="1428644.BIV57_10190"/>
<dbReference type="InterPro" id="IPR037171">
    <property type="entry name" value="NagB/RpiA_transferase-like"/>
</dbReference>
<protein>
    <recommendedName>
        <fullName evidence="2">Methylthioribose-1-phosphate isomerase</fullName>
        <shortName evidence="2">M1Pi</shortName>
        <shortName evidence="2">MTR-1-P isomerase</shortName>
        <ecNumber evidence="2">5.3.1.23</ecNumber>
    </recommendedName>
    <alternativeName>
        <fullName evidence="2">S-methyl-5-thioribose-1-phosphate isomerase</fullName>
    </alternativeName>
</protein>
<dbReference type="InterPro" id="IPR027363">
    <property type="entry name" value="M1Pi_N"/>
</dbReference>
<dbReference type="NCBIfam" id="NF004326">
    <property type="entry name" value="PRK05720.1"/>
    <property type="match status" value="1"/>
</dbReference>
<comment type="pathway">
    <text evidence="2">Amino-acid biosynthesis; L-methionine biosynthesis via salvage pathway; L-methionine from S-methyl-5-thio-alpha-D-ribose 1-phosphate: step 1/6.</text>
</comment>
<sequence length="369" mass="37414">MTGREPGGGVDGIPAPVRWDAEAFGGPVVVLLDQTRLPREEAEAVCANVPDLVDAVQRLVVRGAPLLGIVGGYGVALAAARGYDVEGAALELARARPTAVNLAWGVERVLGVYRAAAAHGSTGAAAGAALAEARLLHAEDAAASAAMASHGLGLLEGLLPAGGWRLLTHCNTGVLVSGGAGTALGVVRQAHEAGRLRRLWVDETRPLLQGARLTAWEAARSGMPYSVLVDGAAGALFAAGEVDAVLVGADRIAADGSTANKVGTYGLSVLARHHGVPFVVVAPVSTVDFGTADGAGIEVEQRQPSEVTEFGGVRVAPAGAGAFNPAFDVTPPGLIAAIVTEMGVLSPVSHETIDGLRIRSRTGNETMKP</sequence>
<evidence type="ECO:0000256" key="2">
    <source>
        <dbReference type="HAMAP-Rule" id="MF_01678"/>
    </source>
</evidence>
<dbReference type="NCBIfam" id="TIGR00524">
    <property type="entry name" value="eIF-2B_rel"/>
    <property type="match status" value="1"/>
</dbReference>
<feature type="binding site" evidence="2">
    <location>
        <begin position="62"/>
        <end position="64"/>
    </location>
    <ligand>
        <name>substrate</name>
    </ligand>
</feature>
<gene>
    <name evidence="2" type="primary">mtnA</name>
    <name evidence="3" type="ORF">BIV57_10190</name>
</gene>
<dbReference type="InterPro" id="IPR005251">
    <property type="entry name" value="IF-M1Pi"/>
</dbReference>
<feature type="binding site" evidence="2">
    <location>
        <position position="96"/>
    </location>
    <ligand>
        <name>substrate</name>
    </ligand>
</feature>
<proteinExistence type="inferred from homology"/>
<keyword evidence="2" id="KW-0486">Methionine biosynthesis</keyword>
<dbReference type="Pfam" id="PF01008">
    <property type="entry name" value="IF-2B"/>
    <property type="match status" value="1"/>
</dbReference>
<feature type="binding site" evidence="2">
    <location>
        <begin position="260"/>
        <end position="261"/>
    </location>
    <ligand>
        <name>substrate</name>
    </ligand>
</feature>
<name>A0A1J7C7S8_9ACTN</name>
<comment type="function">
    <text evidence="2">Catalyzes the interconversion of methylthioribose-1-phosphate (MTR-1-P) into methylthioribulose-1-phosphate (MTRu-1-P).</text>
</comment>
<dbReference type="RefSeq" id="WP_071656464.1">
    <property type="nucleotide sequence ID" value="NZ_MLCF01000048.1"/>
</dbReference>
<dbReference type="Gene3D" id="3.40.50.10470">
    <property type="entry name" value="Translation initiation factor eif-2b, domain 2"/>
    <property type="match status" value="1"/>
</dbReference>
<dbReference type="UniPathway" id="UPA00904">
    <property type="reaction ID" value="UER00874"/>
</dbReference>
<comment type="similarity">
    <text evidence="2">Belongs to the EIF-2B alpha/beta/delta subunits family. MtnA subfamily.</text>
</comment>
<evidence type="ECO:0000256" key="1">
    <source>
        <dbReference type="ARBA" id="ARBA00023235"/>
    </source>
</evidence>
<dbReference type="PANTHER" id="PTHR43475:SF1">
    <property type="entry name" value="METHYLTHIORIBOSE-1-PHOSPHATE ISOMERASE"/>
    <property type="match status" value="1"/>
</dbReference>
<dbReference type="GO" id="GO:0046523">
    <property type="term" value="F:S-methyl-5-thioribose-1-phosphate isomerase activity"/>
    <property type="evidence" value="ECO:0007669"/>
    <property type="project" value="UniProtKB-UniRule"/>
</dbReference>
<dbReference type="GO" id="GO:0019509">
    <property type="term" value="P:L-methionine salvage from methylthioadenosine"/>
    <property type="evidence" value="ECO:0007669"/>
    <property type="project" value="UniProtKB-UniRule"/>
</dbReference>
<evidence type="ECO:0000313" key="4">
    <source>
        <dbReference type="Proteomes" id="UP000243342"/>
    </source>
</evidence>
<dbReference type="HAMAP" id="MF_01678">
    <property type="entry name" value="Salvage_MtnA"/>
    <property type="match status" value="1"/>
</dbReference>
<dbReference type="EC" id="5.3.1.23" evidence="2"/>
<dbReference type="Gene3D" id="1.20.120.420">
    <property type="entry name" value="translation initiation factor eif-2b, domain 1"/>
    <property type="match status" value="1"/>
</dbReference>
<dbReference type="InterPro" id="IPR011559">
    <property type="entry name" value="Initiation_fac_2B_a/b/d"/>
</dbReference>
<dbReference type="OrthoDB" id="9803436at2"/>
<accession>A0A1J7C7S8</accession>
<feature type="site" description="Transition state stabilizer" evidence="2">
    <location>
        <position position="170"/>
    </location>
</feature>
<dbReference type="Proteomes" id="UP000243342">
    <property type="component" value="Unassembled WGS sequence"/>
</dbReference>
<dbReference type="EMBL" id="MLCF01000048">
    <property type="protein sequence ID" value="OIV37592.1"/>
    <property type="molecule type" value="Genomic_DNA"/>
</dbReference>
<dbReference type="PANTHER" id="PTHR43475">
    <property type="entry name" value="METHYLTHIORIBOSE-1-PHOSPHATE ISOMERASE"/>
    <property type="match status" value="1"/>
</dbReference>
<dbReference type="InterPro" id="IPR000649">
    <property type="entry name" value="IF-2B-related"/>
</dbReference>